<dbReference type="Gene3D" id="3.30.40.10">
    <property type="entry name" value="Zinc/RING finger domain, C3HC4 (zinc finger)"/>
    <property type="match status" value="1"/>
</dbReference>
<feature type="region of interest" description="Disordered" evidence="1">
    <location>
        <begin position="136"/>
        <end position="229"/>
    </location>
</feature>
<name>A0A7S1ERU8_9RHOD</name>
<feature type="compositionally biased region" description="Polar residues" evidence="1">
    <location>
        <begin position="555"/>
        <end position="567"/>
    </location>
</feature>
<dbReference type="AlphaFoldDB" id="A0A7S1ERU8"/>
<feature type="region of interest" description="Disordered" evidence="1">
    <location>
        <begin position="722"/>
        <end position="752"/>
    </location>
</feature>
<accession>A0A7S1ERU8</accession>
<organism evidence="2">
    <name type="scientific">Timspurckia oligopyrenoides</name>
    <dbReference type="NCBI Taxonomy" id="708627"/>
    <lineage>
        <taxon>Eukaryota</taxon>
        <taxon>Rhodophyta</taxon>
        <taxon>Bangiophyceae</taxon>
        <taxon>Porphyridiales</taxon>
        <taxon>Porphyridiaceae</taxon>
        <taxon>Timspurckia</taxon>
    </lineage>
</organism>
<feature type="compositionally biased region" description="Basic and acidic residues" evidence="1">
    <location>
        <begin position="279"/>
        <end position="297"/>
    </location>
</feature>
<dbReference type="InterPro" id="IPR013083">
    <property type="entry name" value="Znf_RING/FYVE/PHD"/>
</dbReference>
<feature type="region of interest" description="Disordered" evidence="1">
    <location>
        <begin position="279"/>
        <end position="308"/>
    </location>
</feature>
<reference evidence="2" key="1">
    <citation type="submission" date="2021-01" db="EMBL/GenBank/DDBJ databases">
        <authorList>
            <person name="Corre E."/>
            <person name="Pelletier E."/>
            <person name="Niang G."/>
            <person name="Scheremetjew M."/>
            <person name="Finn R."/>
            <person name="Kale V."/>
            <person name="Holt S."/>
            <person name="Cochrane G."/>
            <person name="Meng A."/>
            <person name="Brown T."/>
            <person name="Cohen L."/>
        </authorList>
    </citation>
    <scope>NUCLEOTIDE SEQUENCE</scope>
    <source>
        <strain evidence="2">CCMP3278</strain>
    </source>
</reference>
<proteinExistence type="predicted"/>
<evidence type="ECO:0000256" key="1">
    <source>
        <dbReference type="SAM" id="MobiDB-lite"/>
    </source>
</evidence>
<feature type="compositionally biased region" description="Basic and acidic residues" evidence="1">
    <location>
        <begin position="1"/>
        <end position="25"/>
    </location>
</feature>
<feature type="compositionally biased region" description="Basic and acidic residues" evidence="1">
    <location>
        <begin position="600"/>
        <end position="612"/>
    </location>
</feature>
<feature type="compositionally biased region" description="Basic and acidic residues" evidence="1">
    <location>
        <begin position="736"/>
        <end position="752"/>
    </location>
</feature>
<feature type="compositionally biased region" description="Polar residues" evidence="1">
    <location>
        <begin position="138"/>
        <end position="173"/>
    </location>
</feature>
<feature type="compositionally biased region" description="Basic residues" evidence="1">
    <location>
        <begin position="536"/>
        <end position="545"/>
    </location>
</feature>
<dbReference type="EMBL" id="HBFP01005959">
    <property type="protein sequence ID" value="CAD8819845.1"/>
    <property type="molecule type" value="Transcribed_RNA"/>
</dbReference>
<protein>
    <submittedName>
        <fullName evidence="2">Uncharacterized protein</fullName>
    </submittedName>
</protein>
<sequence length="752" mass="81351">MSNHEGLCRNKEKQNEVESVEKFEGNRNLQVDSHGIQIEENPRQIVHQQSGSLHQATSVSPELEEYLEAMQNRSLDTTTTGAAVPSTLLSAQSALYQFQAGEDTFGCPSWSTIAGPQKWFSPYRLSAKSTPEKVEPASLSSIMHPSSFADSPQRSGSIQAAAPNQQTPSSSETPGGATTAMYPIPSRIGNAQPQLERDQKATSSHTATVESLQSTRPRAPVASAGASSARGILRKTRVVDAVTQTEPTPQADVVQSLAEGASKSIPSTSGSLMQTLLHRENRPQPQTDSDRKKRDLDENANVDQTAATSLYVNVGDDAESSRRRFLNSGSKSRSAVQKLVFAPQTARGEVRGGSPRAVTTGLVSTGAASFKEAGKEIQIPGPGLIPRNADYGHQLPPQQHSVPRDHYIIPSNAMQLSRSIEQQQHIQISDGDRPGHSTENKKRRIVITCEEVDSPSSQAGGTATPAGPEALQTLLQAFLYSGYPQSSIQGGGVAGKASVPARSTPENVSRAQGLRLPSVNPVLHSQGVSTETEGRARKKRRRIKKEKAAALSENPAESQAKSSTQARESVAQIEPGAHPVTQGEPTARASTDHGIAQPKTDLENETHARGSKYDPSKFCHICRRDEIKATLVPCGNICFGKCRKVICSRCFHRYGLDLDDAMRRNVDVLLDRTSLASSSSVSKADYWVCTHCRNKCPEIAACAYYNKGNLRRSAEKYLMPLGEISDPGCQNTDNTNRNRSDSESHRAPDRKL</sequence>
<gene>
    <name evidence="2" type="ORF">TOLI1172_LOCUS4234</name>
</gene>
<feature type="region of interest" description="Disordered" evidence="1">
    <location>
        <begin position="1"/>
        <end position="34"/>
    </location>
</feature>
<feature type="region of interest" description="Disordered" evidence="1">
    <location>
        <begin position="489"/>
        <end position="612"/>
    </location>
</feature>
<feature type="compositionally biased region" description="Polar residues" evidence="1">
    <location>
        <begin position="201"/>
        <end position="216"/>
    </location>
</feature>
<evidence type="ECO:0000313" key="2">
    <source>
        <dbReference type="EMBL" id="CAD8819845.1"/>
    </source>
</evidence>